<dbReference type="PROSITE" id="PS00658">
    <property type="entry name" value="FORK_HEAD_2"/>
    <property type="match status" value="1"/>
</dbReference>
<dbReference type="Proteomes" id="UP000515135">
    <property type="component" value="Unplaced"/>
</dbReference>
<evidence type="ECO:0000256" key="1">
    <source>
        <dbReference type="ARBA" id="ARBA00023125"/>
    </source>
</evidence>
<dbReference type="Gene3D" id="1.10.10.10">
    <property type="entry name" value="Winged helix-like DNA-binding domain superfamily/Winged helix DNA-binding domain"/>
    <property type="match status" value="1"/>
</dbReference>
<dbReference type="Pfam" id="PF00250">
    <property type="entry name" value="Forkhead"/>
    <property type="match status" value="1"/>
</dbReference>
<evidence type="ECO:0000259" key="5">
    <source>
        <dbReference type="PROSITE" id="PS50039"/>
    </source>
</evidence>
<dbReference type="AlphaFoldDB" id="A0A6P4Z929"/>
<feature type="DNA-binding region" description="Fork-head" evidence="3">
    <location>
        <begin position="86"/>
        <end position="178"/>
    </location>
</feature>
<dbReference type="KEGG" id="bbel:109472327"/>
<dbReference type="GO" id="GO:0005634">
    <property type="term" value="C:nucleus"/>
    <property type="evidence" value="ECO:0007669"/>
    <property type="project" value="UniProtKB-SubCell"/>
</dbReference>
<dbReference type="GO" id="GO:0030154">
    <property type="term" value="P:cell differentiation"/>
    <property type="evidence" value="ECO:0007669"/>
    <property type="project" value="TreeGrafter"/>
</dbReference>
<dbReference type="GO" id="GO:0000978">
    <property type="term" value="F:RNA polymerase II cis-regulatory region sequence-specific DNA binding"/>
    <property type="evidence" value="ECO:0007669"/>
    <property type="project" value="TreeGrafter"/>
</dbReference>
<dbReference type="InterPro" id="IPR050211">
    <property type="entry name" value="FOX_domain-containing"/>
</dbReference>
<proteinExistence type="predicted"/>
<dbReference type="PRINTS" id="PR00053">
    <property type="entry name" value="FORKHEAD"/>
</dbReference>
<name>A0A6P4Z929_BRABE</name>
<dbReference type="PANTHER" id="PTHR11829:SF142">
    <property type="entry name" value="FORK-HEAD DOMAIN-CONTAINING PROTEIN"/>
    <property type="match status" value="1"/>
</dbReference>
<dbReference type="SMART" id="SM00339">
    <property type="entry name" value="FH"/>
    <property type="match status" value="1"/>
</dbReference>
<dbReference type="RefSeq" id="XP_019627582.1">
    <property type="nucleotide sequence ID" value="XM_019772023.1"/>
</dbReference>
<dbReference type="GO" id="GO:0000981">
    <property type="term" value="F:DNA-binding transcription factor activity, RNA polymerase II-specific"/>
    <property type="evidence" value="ECO:0007669"/>
    <property type="project" value="TreeGrafter"/>
</dbReference>
<dbReference type="PANTHER" id="PTHR11829">
    <property type="entry name" value="FORKHEAD BOX PROTEIN"/>
    <property type="match status" value="1"/>
</dbReference>
<dbReference type="OrthoDB" id="5954824at2759"/>
<dbReference type="InterPro" id="IPR036390">
    <property type="entry name" value="WH_DNA-bd_sf"/>
</dbReference>
<feature type="region of interest" description="Disordered" evidence="4">
    <location>
        <begin position="35"/>
        <end position="86"/>
    </location>
</feature>
<feature type="domain" description="Fork-head" evidence="5">
    <location>
        <begin position="86"/>
        <end position="178"/>
    </location>
</feature>
<organism evidence="6 7">
    <name type="scientific">Branchiostoma belcheri</name>
    <name type="common">Amphioxus</name>
    <dbReference type="NCBI Taxonomy" id="7741"/>
    <lineage>
        <taxon>Eukaryota</taxon>
        <taxon>Metazoa</taxon>
        <taxon>Chordata</taxon>
        <taxon>Cephalochordata</taxon>
        <taxon>Leptocardii</taxon>
        <taxon>Amphioxiformes</taxon>
        <taxon>Branchiostomatidae</taxon>
        <taxon>Branchiostoma</taxon>
    </lineage>
</organism>
<keyword evidence="1 3" id="KW-0238">DNA-binding</keyword>
<evidence type="ECO:0000256" key="2">
    <source>
        <dbReference type="ARBA" id="ARBA00023242"/>
    </source>
</evidence>
<accession>A0A6P4Z929</accession>
<sequence>MLPFSIDRLVGVEKPGPLREDDHLPAPLLSIVRCSPSVSVSDPESSGSEDDRASSISPVGASPNPLPTTAKPESSPPESPSSELEKPRHSYIALIAMAIMSSKDKRLLLGDIYQWIMDNFPFYRNNERSWRNSIRHNLSLNDCFIKAGRSQDGKGNYWAIHPANMDDFGRGDFHRRRARRNVRRYTAMAQHPYMQYGYQYTAISQPSVSAYSYAAAAHPAAHPAAYAVPVTSAYATSLPYPAVMTTYPRSDVMALPYTSYSYLPSASPQMVPAPVQSLQRVTL</sequence>
<dbReference type="InterPro" id="IPR047519">
    <property type="entry name" value="FH_FOXQ2-like"/>
</dbReference>
<dbReference type="CDD" id="cd20035">
    <property type="entry name" value="FH_FOXQ2-like"/>
    <property type="match status" value="1"/>
</dbReference>
<dbReference type="InterPro" id="IPR036388">
    <property type="entry name" value="WH-like_DNA-bd_sf"/>
</dbReference>
<dbReference type="SUPFAM" id="SSF46785">
    <property type="entry name" value="Winged helix' DNA-binding domain"/>
    <property type="match status" value="1"/>
</dbReference>
<evidence type="ECO:0000313" key="6">
    <source>
        <dbReference type="Proteomes" id="UP000515135"/>
    </source>
</evidence>
<feature type="compositionally biased region" description="Low complexity" evidence="4">
    <location>
        <begin position="35"/>
        <end position="46"/>
    </location>
</feature>
<dbReference type="FunFam" id="1.10.10.10:FF:000352">
    <property type="entry name" value="Forkhead box Q2"/>
    <property type="match status" value="1"/>
</dbReference>
<evidence type="ECO:0000313" key="7">
    <source>
        <dbReference type="RefSeq" id="XP_019627582.1"/>
    </source>
</evidence>
<dbReference type="PROSITE" id="PS50039">
    <property type="entry name" value="FORK_HEAD_3"/>
    <property type="match status" value="1"/>
</dbReference>
<comment type="subcellular location">
    <subcellularLocation>
        <location evidence="3">Nucleus</location>
    </subcellularLocation>
</comment>
<protein>
    <submittedName>
        <fullName evidence="7">Forkhead box protein D2-like</fullName>
    </submittedName>
</protein>
<dbReference type="GO" id="GO:0009653">
    <property type="term" value="P:anatomical structure morphogenesis"/>
    <property type="evidence" value="ECO:0007669"/>
    <property type="project" value="TreeGrafter"/>
</dbReference>
<dbReference type="InterPro" id="IPR030456">
    <property type="entry name" value="TF_fork_head_CS_2"/>
</dbReference>
<keyword evidence="2 3" id="KW-0539">Nucleus</keyword>
<reference evidence="7" key="1">
    <citation type="submission" date="2025-08" db="UniProtKB">
        <authorList>
            <consortium name="RefSeq"/>
        </authorList>
    </citation>
    <scope>IDENTIFICATION</scope>
    <source>
        <tissue evidence="7">Gonad</tissue>
    </source>
</reference>
<dbReference type="InterPro" id="IPR001766">
    <property type="entry name" value="Fork_head_dom"/>
</dbReference>
<gene>
    <name evidence="7" type="primary">LOC109472327</name>
</gene>
<dbReference type="GeneID" id="109472327"/>
<evidence type="ECO:0000256" key="3">
    <source>
        <dbReference type="PROSITE-ProRule" id="PRU00089"/>
    </source>
</evidence>
<evidence type="ECO:0000256" key="4">
    <source>
        <dbReference type="SAM" id="MobiDB-lite"/>
    </source>
</evidence>
<keyword evidence="6" id="KW-1185">Reference proteome</keyword>